<keyword evidence="4" id="KW-1185">Reference proteome</keyword>
<gene>
    <name evidence="2" type="ORF">BRADI_3g48875v3</name>
</gene>
<reference evidence="2" key="2">
    <citation type="submission" date="2017-06" db="EMBL/GenBank/DDBJ databases">
        <title>WGS assembly of Brachypodium distachyon.</title>
        <authorList>
            <consortium name="The International Brachypodium Initiative"/>
            <person name="Lucas S."/>
            <person name="Harmon-Smith M."/>
            <person name="Lail K."/>
            <person name="Tice H."/>
            <person name="Grimwood J."/>
            <person name="Bruce D."/>
            <person name="Barry K."/>
            <person name="Shu S."/>
            <person name="Lindquist E."/>
            <person name="Wang M."/>
            <person name="Pitluck S."/>
            <person name="Vogel J.P."/>
            <person name="Garvin D.F."/>
            <person name="Mockler T.C."/>
            <person name="Schmutz J."/>
            <person name="Rokhsar D."/>
            <person name="Bevan M.W."/>
        </authorList>
    </citation>
    <scope>NUCLEOTIDE SEQUENCE</scope>
    <source>
        <strain evidence="2">Bd21</strain>
    </source>
</reference>
<proteinExistence type="predicted"/>
<evidence type="ECO:0000313" key="3">
    <source>
        <dbReference type="EnsemblPlants" id="PNT69078"/>
    </source>
</evidence>
<dbReference type="InParanoid" id="A0A2K2D481"/>
<dbReference type="EMBL" id="CM000882">
    <property type="protein sequence ID" value="PNT69078.1"/>
    <property type="molecule type" value="Genomic_DNA"/>
</dbReference>
<name>A0A2K2D481_BRADI</name>
<dbReference type="AlphaFoldDB" id="A0A2K2D481"/>
<organism evidence="2">
    <name type="scientific">Brachypodium distachyon</name>
    <name type="common">Purple false brome</name>
    <name type="synonym">Trachynia distachya</name>
    <dbReference type="NCBI Taxonomy" id="15368"/>
    <lineage>
        <taxon>Eukaryota</taxon>
        <taxon>Viridiplantae</taxon>
        <taxon>Streptophyta</taxon>
        <taxon>Embryophyta</taxon>
        <taxon>Tracheophyta</taxon>
        <taxon>Spermatophyta</taxon>
        <taxon>Magnoliopsida</taxon>
        <taxon>Liliopsida</taxon>
        <taxon>Poales</taxon>
        <taxon>Poaceae</taxon>
        <taxon>BOP clade</taxon>
        <taxon>Pooideae</taxon>
        <taxon>Stipodae</taxon>
        <taxon>Brachypodieae</taxon>
        <taxon>Brachypodium</taxon>
    </lineage>
</organism>
<reference evidence="2 3" key="1">
    <citation type="journal article" date="2010" name="Nature">
        <title>Genome sequencing and analysis of the model grass Brachypodium distachyon.</title>
        <authorList>
            <consortium name="International Brachypodium Initiative"/>
        </authorList>
    </citation>
    <scope>NUCLEOTIDE SEQUENCE [LARGE SCALE GENOMIC DNA]</scope>
    <source>
        <strain evidence="2 3">Bd21</strain>
    </source>
</reference>
<dbReference type="EnsemblPlants" id="PNT69078">
    <property type="protein sequence ID" value="PNT69078"/>
    <property type="gene ID" value="BRADI_3g48875v3"/>
</dbReference>
<dbReference type="Gramene" id="PNT69078">
    <property type="protein sequence ID" value="PNT69078"/>
    <property type="gene ID" value="BRADI_3g48875v3"/>
</dbReference>
<keyword evidence="1" id="KW-0812">Transmembrane</keyword>
<evidence type="ECO:0000256" key="1">
    <source>
        <dbReference type="SAM" id="Phobius"/>
    </source>
</evidence>
<keyword evidence="1" id="KW-1133">Transmembrane helix</keyword>
<feature type="transmembrane region" description="Helical" evidence="1">
    <location>
        <begin position="72"/>
        <end position="90"/>
    </location>
</feature>
<reference evidence="3" key="3">
    <citation type="submission" date="2018-08" db="UniProtKB">
        <authorList>
            <consortium name="EnsemblPlants"/>
        </authorList>
    </citation>
    <scope>IDENTIFICATION</scope>
    <source>
        <strain evidence="3">cv. Bd21</strain>
    </source>
</reference>
<sequence length="106" mass="11731">MRLLHLLNLCASSSGRWDDQALIGFQPTRSLEATSSCCILCSLLSCAFVVVSQGASGSYIHDIINQSPVFNLFLSCLLFLTTVMSLFYTYRPVMTPAEMIAWSKNI</sequence>
<keyword evidence="1" id="KW-0472">Membrane</keyword>
<evidence type="ECO:0000313" key="4">
    <source>
        <dbReference type="Proteomes" id="UP000008810"/>
    </source>
</evidence>
<dbReference type="Proteomes" id="UP000008810">
    <property type="component" value="Chromosome 3"/>
</dbReference>
<protein>
    <submittedName>
        <fullName evidence="2 3">Uncharacterized protein</fullName>
    </submittedName>
</protein>
<accession>A0A2K2D481</accession>
<evidence type="ECO:0000313" key="2">
    <source>
        <dbReference type="EMBL" id="PNT69078.1"/>
    </source>
</evidence>